<feature type="domain" description="Tail sheath protein C-terminal" evidence="2">
    <location>
        <begin position="919"/>
        <end position="1021"/>
    </location>
</feature>
<dbReference type="PANTHER" id="PTHR35861">
    <property type="match status" value="1"/>
</dbReference>
<dbReference type="PANTHER" id="PTHR35861:SF1">
    <property type="entry name" value="PHAGE TAIL SHEATH PROTEIN"/>
    <property type="match status" value="1"/>
</dbReference>
<dbReference type="InterPro" id="IPR052042">
    <property type="entry name" value="Tail_sheath_structural"/>
</dbReference>
<organism evidence="3 4">
    <name type="scientific">Roseateles amylovorans</name>
    <dbReference type="NCBI Taxonomy" id="2978473"/>
    <lineage>
        <taxon>Bacteria</taxon>
        <taxon>Pseudomonadati</taxon>
        <taxon>Pseudomonadota</taxon>
        <taxon>Betaproteobacteria</taxon>
        <taxon>Burkholderiales</taxon>
        <taxon>Sphaerotilaceae</taxon>
        <taxon>Roseateles</taxon>
    </lineage>
</organism>
<dbReference type="EMBL" id="CP104562">
    <property type="protein sequence ID" value="UXH79160.1"/>
    <property type="molecule type" value="Genomic_DNA"/>
</dbReference>
<gene>
    <name evidence="3" type="ORF">N4261_04265</name>
</gene>
<name>A0ABY6B5D0_9BURK</name>
<comment type="similarity">
    <text evidence="1">Belongs to the myoviridae tail sheath protein family.</text>
</comment>
<evidence type="ECO:0000256" key="1">
    <source>
        <dbReference type="ARBA" id="ARBA00008005"/>
    </source>
</evidence>
<evidence type="ECO:0000313" key="4">
    <source>
        <dbReference type="Proteomes" id="UP001064933"/>
    </source>
</evidence>
<dbReference type="RefSeq" id="WP_261758979.1">
    <property type="nucleotide sequence ID" value="NZ_CP104562.2"/>
</dbReference>
<dbReference type="Pfam" id="PF17482">
    <property type="entry name" value="Phage_sheath_1C"/>
    <property type="match status" value="1"/>
</dbReference>
<keyword evidence="4" id="KW-1185">Reference proteome</keyword>
<dbReference type="Proteomes" id="UP001064933">
    <property type="component" value="Chromosome"/>
</dbReference>
<reference evidence="3" key="1">
    <citation type="submission" date="2022-10" db="EMBL/GenBank/DDBJ databases">
        <title>Characterization and whole genome sequencing of a new Roseateles species, isolated from fresh water.</title>
        <authorList>
            <person name="Guliayeva D.Y."/>
            <person name="Akhremchuk A.E."/>
            <person name="Sikolenko M.A."/>
            <person name="Valentovich L.N."/>
            <person name="Sidarenka A.V."/>
        </authorList>
    </citation>
    <scope>NUCLEOTIDE SEQUENCE</scope>
    <source>
        <strain evidence="3">BIM B-1768</strain>
    </source>
</reference>
<evidence type="ECO:0000313" key="3">
    <source>
        <dbReference type="EMBL" id="UXH79160.1"/>
    </source>
</evidence>
<proteinExistence type="inferred from homology"/>
<sequence>MIATLSPTTRRLPGIRVDVAPPPAVEALPRMDVAVFVGFASTGPLHLPVAIESVAQYAAVFGPDAPLAWDAQRGERITAYLGPAVRAFFGNGGRRCWVQRVARSAALAAASGQDPEAPEVARANTFAMPGLLAIADNGTLAPACAATRCEGAWSDALRLSTAATVGGLAMDGFGPSTVPGAGPNRFSFRSRVMLGVGDLLQIGRRETTCAYAIVEAARVASETGGLQQVEVRVVAAFERVTAAAVSPPAIGLAEVAGFGPPVAATWLGAEAPAAAAAGPLDPPMTRLRFDAPMPTTLEVGHWVRFREGTTTLWQRLDGLQREPALVGSPVSLSSTLMKAESRGPAWRELGAGLPPALAGATQAQRIELALRIGVGAQMSRLSGVGLTPAHPSAFWTLRSDADFYRPRDDLPPAPAADLPRFPLAPLATPAPLAWLPLGVDALFGAPLAPLPQAAGPLERDGLSRFDASLFLDPELADDGAAALVAHADDIRLMRAQPRPLFGLHAALSIGAGGLFNEASLLALPDAVHLGWSPRRDAAPAPSTPVAAAQPISWTRHRGACADQAVLAAAAASRAASGTVATSAPQPSAETGPDFGTFLDCRTRRLNAPWLDGPDAPVPPGSYGLTWSDSEPGATYVLLEALAADFSDAREIYRGTAQAFSVLTDREGVLRYQVFAWLDDERSEGSNPVTVVVRGNDWVQHSPAVAESLHEADWLTIQRAALRLALAGGDLFVALAMPRHFRTAQALRHAARLRAVRQAPAAGDPQAFGFDEARALSYGALYFPWVQSQLRDVGDANQAVPSNANGMTGVRGGPSGLAGNSATVSGLIGASGGGGRMAAGELSARTVPPDGVALGVMAARSSERGAWIAPANQALQDVVALTPPVPGADRQALQEAQVNLLRLDPRGFFALSADTLSLDTELRPINVRRLLTLLRRLALRRGMSWVFEPNGPALRRSVRRGFDTLMNDLFRRGAFAGATPSQSFRVVTDDTVNTAQDGDAGRLIVELRVAPALPMRFITVRLAQSGERLSVVEEL</sequence>
<accession>A0ABY6B5D0</accession>
<evidence type="ECO:0000259" key="2">
    <source>
        <dbReference type="Pfam" id="PF17482"/>
    </source>
</evidence>
<protein>
    <recommendedName>
        <fullName evidence="2">Tail sheath protein C-terminal domain-containing protein</fullName>
    </recommendedName>
</protein>
<dbReference type="InterPro" id="IPR020287">
    <property type="entry name" value="Tail_sheath_C"/>
</dbReference>
<dbReference type="Gene3D" id="3.40.50.11780">
    <property type="match status" value="2"/>
</dbReference>